<gene>
    <name evidence="1" type="ORF">CUJ84_pRLN3000541</name>
</gene>
<sequence length="55" mass="6342">MPRGPQSSRYAGQHGTTVHDHIMRGIIATISIRTAELFKHQRCYLCHDVMEDYRG</sequence>
<proteinExistence type="predicted"/>
<accession>A0A2K9ZHZ3</accession>
<keyword evidence="1" id="KW-0614">Plasmid</keyword>
<dbReference type="EMBL" id="CP025015">
    <property type="protein sequence ID" value="AUW47651.1"/>
    <property type="molecule type" value="Genomic_DNA"/>
</dbReference>
<evidence type="ECO:0000313" key="1">
    <source>
        <dbReference type="EMBL" id="AUW47651.1"/>
    </source>
</evidence>
<evidence type="ECO:0000313" key="2">
    <source>
        <dbReference type="Proteomes" id="UP000238523"/>
    </source>
</evidence>
<name>A0A2K9ZHZ3_RHILE</name>
<geneLocation type="plasmid" evidence="2">
    <name>prln3</name>
</geneLocation>
<protein>
    <submittedName>
        <fullName evidence="1">Uncharacterized protein</fullName>
    </submittedName>
</protein>
<organism evidence="1 2">
    <name type="scientific">Rhizobium leguminosarum</name>
    <dbReference type="NCBI Taxonomy" id="384"/>
    <lineage>
        <taxon>Bacteria</taxon>
        <taxon>Pseudomonadati</taxon>
        <taxon>Pseudomonadota</taxon>
        <taxon>Alphaproteobacteria</taxon>
        <taxon>Hyphomicrobiales</taxon>
        <taxon>Rhizobiaceae</taxon>
        <taxon>Rhizobium/Agrobacterium group</taxon>
        <taxon>Rhizobium</taxon>
    </lineage>
</organism>
<reference evidence="1 2" key="1">
    <citation type="submission" date="2017-11" db="EMBL/GenBank/DDBJ databases">
        <title>Complete genome of Rhizobium leguminosarum Norway, an ineffective micro-symbiont.</title>
        <authorList>
            <person name="Hoffrichter A."/>
            <person name="Liang J."/>
            <person name="Brachmann A."/>
            <person name="Marin M."/>
        </authorList>
    </citation>
    <scope>NUCLEOTIDE SEQUENCE [LARGE SCALE GENOMIC DNA]</scope>
    <source>
        <strain evidence="1 2">Norway</strain>
        <plasmid evidence="2">Plasmid prln3</plasmid>
    </source>
</reference>
<dbReference type="Proteomes" id="UP000238523">
    <property type="component" value="Plasmid pRLN3"/>
</dbReference>
<dbReference type="AlphaFoldDB" id="A0A2K9ZHZ3"/>